<dbReference type="InterPro" id="IPR016181">
    <property type="entry name" value="Acyl_CoA_acyltransferase"/>
</dbReference>
<dbReference type="Proteomes" id="UP000831537">
    <property type="component" value="Chromosome"/>
</dbReference>
<dbReference type="EMBL" id="CP095071">
    <property type="protein sequence ID" value="UOQ84929.1"/>
    <property type="molecule type" value="Genomic_DNA"/>
</dbReference>
<evidence type="ECO:0000256" key="1">
    <source>
        <dbReference type="ARBA" id="ARBA00022679"/>
    </source>
</evidence>
<dbReference type="PANTHER" id="PTHR43420">
    <property type="entry name" value="ACETYLTRANSFERASE"/>
    <property type="match status" value="1"/>
</dbReference>
<name>A0ABY4GL45_9BACI</name>
<organism evidence="4 5">
    <name type="scientific">Gracilibacillus salinarum</name>
    <dbReference type="NCBI Taxonomy" id="2932255"/>
    <lineage>
        <taxon>Bacteria</taxon>
        <taxon>Bacillati</taxon>
        <taxon>Bacillota</taxon>
        <taxon>Bacilli</taxon>
        <taxon>Bacillales</taxon>
        <taxon>Bacillaceae</taxon>
        <taxon>Gracilibacillus</taxon>
    </lineage>
</organism>
<evidence type="ECO:0000259" key="3">
    <source>
        <dbReference type="PROSITE" id="PS51186"/>
    </source>
</evidence>
<keyword evidence="2" id="KW-0012">Acyltransferase</keyword>
<dbReference type="RefSeq" id="WP_244743438.1">
    <property type="nucleotide sequence ID" value="NZ_CP095071.1"/>
</dbReference>
<dbReference type="PANTHER" id="PTHR43420:SF12">
    <property type="entry name" value="N-ACETYLTRANSFERASE DOMAIN-CONTAINING PROTEIN"/>
    <property type="match status" value="1"/>
</dbReference>
<evidence type="ECO:0000256" key="2">
    <source>
        <dbReference type="ARBA" id="ARBA00023315"/>
    </source>
</evidence>
<sequence length="252" mass="28937">MGQNAFIQKIEELSMNALPSFQTVLYDGWVLRFSNGYTKRANSINPLYMSSEKIEKKLNRVEQIYRKQNLNVVYKLTKSVYPHNLDDTLSQKGYISAGLTSVQLLSLDDIAVSRSENAIVSNRLCDDWYTEYCLLNNVKEQDQPNLRIILENILSDVSFVRLVSENQETLACGMAVLEDQYLGLFDVVTNPKFRNKGYGKQLMLTLLQWGKENGAAQAYLQVVSDNTPALNLYATLGFQEAYKYWYRVKSYQ</sequence>
<dbReference type="InterPro" id="IPR000182">
    <property type="entry name" value="GNAT_dom"/>
</dbReference>
<dbReference type="Pfam" id="PF24553">
    <property type="entry name" value="Rv0428c_C"/>
    <property type="match status" value="1"/>
</dbReference>
<gene>
    <name evidence="4" type="ORF">MUN87_20135</name>
</gene>
<evidence type="ECO:0000313" key="4">
    <source>
        <dbReference type="EMBL" id="UOQ84929.1"/>
    </source>
</evidence>
<dbReference type="Gene3D" id="3.40.630.30">
    <property type="match status" value="1"/>
</dbReference>
<dbReference type="SUPFAM" id="SSF55729">
    <property type="entry name" value="Acyl-CoA N-acyltransferases (Nat)"/>
    <property type="match status" value="1"/>
</dbReference>
<dbReference type="PROSITE" id="PS51186">
    <property type="entry name" value="GNAT"/>
    <property type="match status" value="1"/>
</dbReference>
<proteinExistence type="predicted"/>
<dbReference type="InterPro" id="IPR056935">
    <property type="entry name" value="Rv0428c-like_C"/>
</dbReference>
<keyword evidence="5" id="KW-1185">Reference proteome</keyword>
<accession>A0ABY4GL45</accession>
<feature type="domain" description="N-acetyltransferase" evidence="3">
    <location>
        <begin position="118"/>
        <end position="252"/>
    </location>
</feature>
<dbReference type="InterPro" id="IPR050680">
    <property type="entry name" value="YpeA/RimI_acetyltransf"/>
</dbReference>
<keyword evidence="1" id="KW-0808">Transferase</keyword>
<reference evidence="4 5" key="1">
    <citation type="submission" date="2022-04" db="EMBL/GenBank/DDBJ databases">
        <title>Gracilibacillus sp. isolated from saltern.</title>
        <authorList>
            <person name="Won M."/>
            <person name="Lee C.-M."/>
            <person name="Woen H.-Y."/>
            <person name="Kwon S.-W."/>
        </authorList>
    </citation>
    <scope>NUCLEOTIDE SEQUENCE [LARGE SCALE GENOMIC DNA]</scope>
    <source>
        <strain evidence="4 5">SSPM10-3</strain>
    </source>
</reference>
<dbReference type="CDD" id="cd04301">
    <property type="entry name" value="NAT_SF"/>
    <property type="match status" value="1"/>
</dbReference>
<evidence type="ECO:0000313" key="5">
    <source>
        <dbReference type="Proteomes" id="UP000831537"/>
    </source>
</evidence>
<protein>
    <submittedName>
        <fullName evidence="4">GNAT family N-acetyltransferase</fullName>
    </submittedName>
</protein>